<dbReference type="AlphaFoldDB" id="A0AAV7N9F0"/>
<protein>
    <submittedName>
        <fullName evidence="1">Uncharacterized protein</fullName>
    </submittedName>
</protein>
<dbReference type="EMBL" id="JANPWB010000012">
    <property type="protein sequence ID" value="KAJ1112686.1"/>
    <property type="molecule type" value="Genomic_DNA"/>
</dbReference>
<sequence>MASGCEVRKIELTVHPPPVSRIIGRLGDASDEDSLQEAGNVKYKPARVSGLQHWCWETEKLREEKEECGITTGVLENLLVTCSLILPPFRSFG</sequence>
<evidence type="ECO:0000313" key="1">
    <source>
        <dbReference type="EMBL" id="KAJ1112686.1"/>
    </source>
</evidence>
<evidence type="ECO:0000313" key="2">
    <source>
        <dbReference type="Proteomes" id="UP001066276"/>
    </source>
</evidence>
<comment type="caution">
    <text evidence="1">The sequence shown here is derived from an EMBL/GenBank/DDBJ whole genome shotgun (WGS) entry which is preliminary data.</text>
</comment>
<proteinExistence type="predicted"/>
<keyword evidence="2" id="KW-1185">Reference proteome</keyword>
<reference evidence="1" key="1">
    <citation type="journal article" date="2022" name="bioRxiv">
        <title>Sequencing and chromosome-scale assembly of the giantPleurodeles waltlgenome.</title>
        <authorList>
            <person name="Brown T."/>
            <person name="Elewa A."/>
            <person name="Iarovenko S."/>
            <person name="Subramanian E."/>
            <person name="Araus A.J."/>
            <person name="Petzold A."/>
            <person name="Susuki M."/>
            <person name="Suzuki K.-i.T."/>
            <person name="Hayashi T."/>
            <person name="Toyoda A."/>
            <person name="Oliveira C."/>
            <person name="Osipova E."/>
            <person name="Leigh N.D."/>
            <person name="Simon A."/>
            <person name="Yun M.H."/>
        </authorList>
    </citation>
    <scope>NUCLEOTIDE SEQUENCE</scope>
    <source>
        <strain evidence="1">20211129_DDA</strain>
        <tissue evidence="1">Liver</tissue>
    </source>
</reference>
<name>A0AAV7N9F0_PLEWA</name>
<accession>A0AAV7N9F0</accession>
<dbReference type="Proteomes" id="UP001066276">
    <property type="component" value="Chromosome 8"/>
</dbReference>
<organism evidence="1 2">
    <name type="scientific">Pleurodeles waltl</name>
    <name type="common">Iberian ribbed newt</name>
    <dbReference type="NCBI Taxonomy" id="8319"/>
    <lineage>
        <taxon>Eukaryota</taxon>
        <taxon>Metazoa</taxon>
        <taxon>Chordata</taxon>
        <taxon>Craniata</taxon>
        <taxon>Vertebrata</taxon>
        <taxon>Euteleostomi</taxon>
        <taxon>Amphibia</taxon>
        <taxon>Batrachia</taxon>
        <taxon>Caudata</taxon>
        <taxon>Salamandroidea</taxon>
        <taxon>Salamandridae</taxon>
        <taxon>Pleurodelinae</taxon>
        <taxon>Pleurodeles</taxon>
    </lineage>
</organism>
<gene>
    <name evidence="1" type="ORF">NDU88_000947</name>
</gene>